<evidence type="ECO:0000313" key="4">
    <source>
        <dbReference type="Proteomes" id="UP000235371"/>
    </source>
</evidence>
<dbReference type="PANTHER" id="PTHR10622">
    <property type="entry name" value="HET DOMAIN-CONTAINING PROTEIN"/>
    <property type="match status" value="1"/>
</dbReference>
<gene>
    <name evidence="3" type="ORF">K444DRAFT_579367</name>
</gene>
<name>A0A2J6TXA1_9HELO</name>
<dbReference type="OrthoDB" id="20872at2759"/>
<evidence type="ECO:0000313" key="3">
    <source>
        <dbReference type="EMBL" id="PMD67654.1"/>
    </source>
</evidence>
<reference evidence="3 4" key="1">
    <citation type="submission" date="2016-04" db="EMBL/GenBank/DDBJ databases">
        <title>A degradative enzymes factory behind the ericoid mycorrhizal symbiosis.</title>
        <authorList>
            <consortium name="DOE Joint Genome Institute"/>
            <person name="Martino E."/>
            <person name="Morin E."/>
            <person name="Grelet G."/>
            <person name="Kuo A."/>
            <person name="Kohler A."/>
            <person name="Daghino S."/>
            <person name="Barry K."/>
            <person name="Choi C."/>
            <person name="Cichocki N."/>
            <person name="Clum A."/>
            <person name="Copeland A."/>
            <person name="Hainaut M."/>
            <person name="Haridas S."/>
            <person name="Labutti K."/>
            <person name="Lindquist E."/>
            <person name="Lipzen A."/>
            <person name="Khouja H.-R."/>
            <person name="Murat C."/>
            <person name="Ohm R."/>
            <person name="Olson A."/>
            <person name="Spatafora J."/>
            <person name="Veneault-Fourrey C."/>
            <person name="Henrissat B."/>
            <person name="Grigoriev I."/>
            <person name="Martin F."/>
            <person name="Perotto S."/>
        </authorList>
    </citation>
    <scope>NUCLEOTIDE SEQUENCE [LARGE SCALE GENOMIC DNA]</scope>
    <source>
        <strain evidence="3 4">E</strain>
    </source>
</reference>
<dbReference type="InterPro" id="IPR010730">
    <property type="entry name" value="HET"/>
</dbReference>
<dbReference type="EMBL" id="KZ613740">
    <property type="protein sequence ID" value="PMD67654.1"/>
    <property type="molecule type" value="Genomic_DNA"/>
</dbReference>
<dbReference type="Pfam" id="PF06985">
    <property type="entry name" value="HET"/>
    <property type="match status" value="1"/>
</dbReference>
<evidence type="ECO:0000259" key="2">
    <source>
        <dbReference type="Pfam" id="PF26640"/>
    </source>
</evidence>
<feature type="domain" description="DUF8212" evidence="2">
    <location>
        <begin position="269"/>
        <end position="306"/>
    </location>
</feature>
<organism evidence="3 4">
    <name type="scientific">Hyaloscypha bicolor E</name>
    <dbReference type="NCBI Taxonomy" id="1095630"/>
    <lineage>
        <taxon>Eukaryota</taxon>
        <taxon>Fungi</taxon>
        <taxon>Dikarya</taxon>
        <taxon>Ascomycota</taxon>
        <taxon>Pezizomycotina</taxon>
        <taxon>Leotiomycetes</taxon>
        <taxon>Helotiales</taxon>
        <taxon>Hyaloscyphaceae</taxon>
        <taxon>Hyaloscypha</taxon>
        <taxon>Hyaloscypha bicolor</taxon>
    </lineage>
</organism>
<feature type="domain" description="Heterokaryon incompatibility" evidence="1">
    <location>
        <begin position="65"/>
        <end position="149"/>
    </location>
</feature>
<dbReference type="GeneID" id="36585734"/>
<accession>A0A2J6TXA1</accession>
<dbReference type="RefSeq" id="XP_024744558.1">
    <property type="nucleotide sequence ID" value="XM_024877657.1"/>
</dbReference>
<dbReference type="STRING" id="1095630.A0A2J6TXA1"/>
<dbReference type="AlphaFoldDB" id="A0A2J6TXA1"/>
<dbReference type="Pfam" id="PF26640">
    <property type="entry name" value="DUF8212"/>
    <property type="match status" value="1"/>
</dbReference>
<keyword evidence="4" id="KW-1185">Reference proteome</keyword>
<dbReference type="InParanoid" id="A0A2J6TXA1"/>
<dbReference type="InterPro" id="IPR058525">
    <property type="entry name" value="DUF8212"/>
</dbReference>
<evidence type="ECO:0000259" key="1">
    <source>
        <dbReference type="Pfam" id="PF06985"/>
    </source>
</evidence>
<proteinExistence type="predicted"/>
<dbReference type="Proteomes" id="UP000235371">
    <property type="component" value="Unassembled WGS sequence"/>
</dbReference>
<dbReference type="PANTHER" id="PTHR10622:SF12">
    <property type="entry name" value="HET DOMAIN-CONTAINING PROTEIN"/>
    <property type="match status" value="1"/>
</dbReference>
<protein>
    <submittedName>
        <fullName evidence="3">HET-domain-containing protein</fullName>
    </submittedName>
</protein>
<sequence>MDSLCSIALAQARVRGSALVGYRREVAFLNGSQKCRKSRRWISSIRLINTHTLKLEEPTEEPLHYVTLSHTWGKDEVTFQDLQSGKGRRKKGFAKIEETCRLARLQNIPYAWIDTSCIDKTNSTELTQAINSMFRWYADSTVCYAYFDDLAPSDSVRDYKKKVTMEFASCRWFTRGWTLQELIAPKKMEFYDREWGCRGTKEDLSDILEEAARIDREFLRDNSRLFSLPVATRMSWAAKRQTTRDEDMAYCLLGIFDVNMPAIYGEGTKAFVRLQEEIARQTNDLTLFAWRQIEATPQQYRGILAQSPDEFAHAWSIVPTSDRRFNEEFSMTNKGLRIKADPSQSGRGDYFLGLGCSYQNEPDEQIGIYLKHHGAGLYARQLAHLLPVDKEPPSPAVTTIYIDKHLSPTASESIDKRRRHGIRLRRGFEDVLVTNALPADQWDRKHKVFLTGKGHSTFAGILTLRSERWIGDLTIMCALLVQGAVPKVKFIDDRYVDSVLKQPHNVRNLPDDALQDEKFNLELSVGPGTASAQEPTFCVDLLEHQKQDDAEQPASTWRRIISSYLNPQA</sequence>